<organism evidence="2 3">
    <name type="scientific">Chironomus riparius</name>
    <dbReference type="NCBI Taxonomy" id="315576"/>
    <lineage>
        <taxon>Eukaryota</taxon>
        <taxon>Metazoa</taxon>
        <taxon>Ecdysozoa</taxon>
        <taxon>Arthropoda</taxon>
        <taxon>Hexapoda</taxon>
        <taxon>Insecta</taxon>
        <taxon>Pterygota</taxon>
        <taxon>Neoptera</taxon>
        <taxon>Endopterygota</taxon>
        <taxon>Diptera</taxon>
        <taxon>Nematocera</taxon>
        <taxon>Chironomoidea</taxon>
        <taxon>Chironomidae</taxon>
        <taxon>Chironominae</taxon>
        <taxon>Chironomus</taxon>
    </lineage>
</organism>
<dbReference type="SUPFAM" id="SSF54373">
    <property type="entry name" value="FAD-linked reductases, C-terminal domain"/>
    <property type="match status" value="1"/>
</dbReference>
<dbReference type="Pfam" id="PF01593">
    <property type="entry name" value="Amino_oxidase"/>
    <property type="match status" value="1"/>
</dbReference>
<dbReference type="EMBL" id="OU895877">
    <property type="protein sequence ID" value="CAG9801190.1"/>
    <property type="molecule type" value="Genomic_DNA"/>
</dbReference>
<feature type="domain" description="Amine oxidase" evidence="1">
    <location>
        <begin position="104"/>
        <end position="349"/>
    </location>
</feature>
<dbReference type="Gene3D" id="3.90.660.10">
    <property type="match status" value="1"/>
</dbReference>
<reference evidence="2" key="1">
    <citation type="submission" date="2022-01" db="EMBL/GenBank/DDBJ databases">
        <authorList>
            <person name="King R."/>
        </authorList>
    </citation>
    <scope>NUCLEOTIDE SEQUENCE</scope>
</reference>
<dbReference type="Proteomes" id="UP001153620">
    <property type="component" value="Chromosome 1"/>
</dbReference>
<evidence type="ECO:0000259" key="1">
    <source>
        <dbReference type="Pfam" id="PF01593"/>
    </source>
</evidence>
<evidence type="ECO:0000313" key="2">
    <source>
        <dbReference type="EMBL" id="CAG9801190.1"/>
    </source>
</evidence>
<reference evidence="2" key="2">
    <citation type="submission" date="2022-10" db="EMBL/GenBank/DDBJ databases">
        <authorList>
            <consortium name="ENA_rothamsted_submissions"/>
            <consortium name="culmorum"/>
            <person name="King R."/>
        </authorList>
    </citation>
    <scope>NUCLEOTIDE SEQUENCE</scope>
</reference>
<keyword evidence="3" id="KW-1185">Reference proteome</keyword>
<dbReference type="PANTHER" id="PTHR10742:SF398">
    <property type="entry name" value="AMINE OXIDASE DOMAIN-CONTAINING PROTEIN-RELATED"/>
    <property type="match status" value="1"/>
</dbReference>
<dbReference type="OrthoDB" id="5046242at2759"/>
<dbReference type="GO" id="GO:0046592">
    <property type="term" value="F:polyamine oxidase activity"/>
    <property type="evidence" value="ECO:0007669"/>
    <property type="project" value="TreeGrafter"/>
</dbReference>
<sequence>MTKEMNASTQSTGEFFEERYFKAIRTPEFSDIDDELRDMFLSLWHRQTNAIYAAQSWYDLSAQGFASNILCEGRQDLTWRTFGYKTLFDLVLKKFSGSEEHPINLKNRIKLNIKVTNINWKSNKVFIHTADKSVFQADHVIVTIPLGILQVNHKSLFTPTLPDIKVSAIENMKVGTLNKIFLEFEEPFWTKDFKLSAFMWTKEDLEEIIGTDKEWLQNIYGFLYIDGFPNLLETVLSGNKTKEFESYSDAKVESDCMWLLEKFLKRKLPRPSAMRRTRWSSRENFLGSYAYLSMQTTANNISPSDLAKSICNADGKPVLLFAGEATCPNYQGYVHGAFDSAKRAAQEIIDFYSKVIGISQINKL</sequence>
<gene>
    <name evidence="2" type="ORF">CHIRRI_LOCUS4124</name>
</gene>
<proteinExistence type="predicted"/>
<evidence type="ECO:0000313" key="3">
    <source>
        <dbReference type="Proteomes" id="UP001153620"/>
    </source>
</evidence>
<dbReference type="SUPFAM" id="SSF51905">
    <property type="entry name" value="FAD/NAD(P)-binding domain"/>
    <property type="match status" value="1"/>
</dbReference>
<name>A0A9N9RRN3_9DIPT</name>
<accession>A0A9N9RRN3</accession>
<dbReference type="InterPro" id="IPR002937">
    <property type="entry name" value="Amino_oxidase"/>
</dbReference>
<dbReference type="Gene3D" id="3.50.50.60">
    <property type="entry name" value="FAD/NAD(P)-binding domain"/>
    <property type="match status" value="1"/>
</dbReference>
<protein>
    <recommendedName>
        <fullName evidence="1">Amine oxidase domain-containing protein</fullName>
    </recommendedName>
</protein>
<dbReference type="PANTHER" id="PTHR10742">
    <property type="entry name" value="FLAVIN MONOAMINE OXIDASE"/>
    <property type="match status" value="1"/>
</dbReference>
<dbReference type="AlphaFoldDB" id="A0A9N9RRN3"/>
<dbReference type="InterPro" id="IPR036188">
    <property type="entry name" value="FAD/NAD-bd_sf"/>
</dbReference>
<dbReference type="InterPro" id="IPR050281">
    <property type="entry name" value="Flavin_monoamine_oxidase"/>
</dbReference>